<dbReference type="GO" id="GO:0016787">
    <property type="term" value="F:hydrolase activity"/>
    <property type="evidence" value="ECO:0007669"/>
    <property type="project" value="UniProtKB-KW"/>
</dbReference>
<name>A0ABS6WYS7_9BACT</name>
<dbReference type="PANTHER" id="PTHR31047:SF0">
    <property type="entry name" value="MEIOTICALLY UP-REGULATED GENE 157 PROTEIN"/>
    <property type="match status" value="1"/>
</dbReference>
<gene>
    <name evidence="1" type="ORF">KYK14_09340</name>
</gene>
<reference evidence="1 2" key="1">
    <citation type="submission" date="2021-07" db="EMBL/GenBank/DDBJ databases">
        <title>Hymenobacter profundi sp. nov., isolated from deep-sea water.</title>
        <authorList>
            <person name="Kim M.K."/>
        </authorList>
    </citation>
    <scope>NUCLEOTIDE SEQUENCE [LARGE SCALE GENOMIC DNA]</scope>
    <source>
        <strain evidence="1 2">M2</strain>
    </source>
</reference>
<comment type="caution">
    <text evidence="1">The sequence shown here is derived from an EMBL/GenBank/DDBJ whole genome shotgun (WGS) entry which is preliminary data.</text>
</comment>
<dbReference type="Pfam" id="PF06824">
    <property type="entry name" value="Glyco_hydro_125"/>
    <property type="match status" value="1"/>
</dbReference>
<proteinExistence type="predicted"/>
<dbReference type="Proteomes" id="UP000826188">
    <property type="component" value="Unassembled WGS sequence"/>
</dbReference>
<dbReference type="InterPro" id="IPR008313">
    <property type="entry name" value="GH125"/>
</dbReference>
<dbReference type="EMBL" id="JAHWGL010000029">
    <property type="protein sequence ID" value="MBW3128752.1"/>
    <property type="molecule type" value="Genomic_DNA"/>
</dbReference>
<evidence type="ECO:0000313" key="2">
    <source>
        <dbReference type="Proteomes" id="UP000826188"/>
    </source>
</evidence>
<evidence type="ECO:0000313" key="1">
    <source>
        <dbReference type="EMBL" id="MBW3128752.1"/>
    </source>
</evidence>
<protein>
    <submittedName>
        <fullName evidence="1">Glycoside hydrolase family 125 protein</fullName>
    </submittedName>
</protein>
<keyword evidence="1" id="KW-0378">Hydrolase</keyword>
<organism evidence="1 2">
    <name type="scientific">Hymenobacter profundi</name>
    <dbReference type="NCBI Taxonomy" id="1982110"/>
    <lineage>
        <taxon>Bacteria</taxon>
        <taxon>Pseudomonadati</taxon>
        <taxon>Bacteroidota</taxon>
        <taxon>Cytophagia</taxon>
        <taxon>Cytophagales</taxon>
        <taxon>Hymenobacteraceae</taxon>
        <taxon>Hymenobacter</taxon>
    </lineage>
</organism>
<keyword evidence="2" id="KW-1185">Reference proteome</keyword>
<dbReference type="PANTHER" id="PTHR31047">
    <property type="entry name" value="MEIOTICALLY UP-REGULATED GENE 157 PROTEIN"/>
    <property type="match status" value="1"/>
</dbReference>
<dbReference type="SMART" id="SM01149">
    <property type="entry name" value="DUF1237"/>
    <property type="match status" value="1"/>
</dbReference>
<sequence length="472" mass="53378">MNRRNFLHGFSLLSTSVFFNQYSFAGTAPKFPVVRPTADKRRFRSKAVEAAITEFQKKVKDEELGWLFNNCFPSTLDTTVTHGTRDGRPDTYVITGDIDAMWLRDSSAQVWPYLQLVGKDAELRQLIAGVINRQTSYILKDPYANAFYDDPNKVGEWKSDHTKMLPGVHERKWEIDSLCYPIRLGYHYWKTTGDTKPFDAQWQKAIKTVLQTFREQQRKDDRGPYSFQRETTNATDTQPMKGYGYPIKPVGLICSAFRPSDDATLYSFLVPSNFFAVVSLRQASEMMTKLAKDAKTAKDLTALADEVDAALKQHAIVNHPKYGKIYAYEVDGFGSQVLMDDANVPSLIALPYLGAMPVSDPIYQSTRKMLLSEDNPFYFKGTAGAGIGGPHVGQDMIWPIGLVTQGLTSTSDAEIKQCIQTLKSTHAGTGFMHESFNKDNPEKFSRSWFAWANTIFGEFLWKTYKEKPQLLA</sequence>
<dbReference type="RefSeq" id="WP_219158609.1">
    <property type="nucleotide sequence ID" value="NZ_JAHWGL010000029.1"/>
</dbReference>
<dbReference type="PIRSF" id="PIRSF028846">
    <property type="entry name" value="UCP028846"/>
    <property type="match status" value="1"/>
</dbReference>
<accession>A0ABS6WYS7</accession>